<feature type="domain" description="AMOP" evidence="5">
    <location>
        <begin position="551"/>
        <end position="744"/>
    </location>
</feature>
<dbReference type="InterPro" id="IPR057019">
    <property type="entry name" value="F54D1_6-like_Ig-like_2"/>
</dbReference>
<dbReference type="SMART" id="SM00723">
    <property type="entry name" value="AMOP"/>
    <property type="match status" value="1"/>
</dbReference>
<evidence type="ECO:0000256" key="2">
    <source>
        <dbReference type="ARBA" id="ARBA00022692"/>
    </source>
</evidence>
<accession>A0A158PDU7</accession>
<dbReference type="OMA" id="QIQVRME"/>
<name>A0A158PDU7_ANGCS</name>
<dbReference type="Pfam" id="PF24462">
    <property type="entry name" value="Ig_F54D1_6"/>
    <property type="match status" value="1"/>
</dbReference>
<organism evidence="8">
    <name type="scientific">Angiostrongylus costaricensis</name>
    <name type="common">Nematode worm</name>
    <dbReference type="NCBI Taxonomy" id="334426"/>
    <lineage>
        <taxon>Eukaryota</taxon>
        <taxon>Metazoa</taxon>
        <taxon>Ecdysozoa</taxon>
        <taxon>Nematoda</taxon>
        <taxon>Chromadorea</taxon>
        <taxon>Rhabditida</taxon>
        <taxon>Rhabditina</taxon>
        <taxon>Rhabditomorpha</taxon>
        <taxon>Strongyloidea</taxon>
        <taxon>Metastrongylidae</taxon>
        <taxon>Angiostrongylus</taxon>
    </lineage>
</organism>
<evidence type="ECO:0000256" key="4">
    <source>
        <dbReference type="ARBA" id="ARBA00023136"/>
    </source>
</evidence>
<dbReference type="InterPro" id="IPR057017">
    <property type="entry name" value="F54D1_6-like_C"/>
</dbReference>
<evidence type="ECO:0000256" key="1">
    <source>
        <dbReference type="ARBA" id="ARBA00004370"/>
    </source>
</evidence>
<keyword evidence="3" id="KW-1133">Transmembrane helix</keyword>
<reference evidence="6 7" key="2">
    <citation type="submission" date="2018-11" db="EMBL/GenBank/DDBJ databases">
        <authorList>
            <consortium name="Pathogen Informatics"/>
        </authorList>
    </citation>
    <scope>NUCLEOTIDE SEQUENCE [LARGE SCALE GENOMIC DNA]</scope>
    <source>
        <strain evidence="6 7">Costa Rica</strain>
    </source>
</reference>
<dbReference type="AlphaFoldDB" id="A0A158PDU7"/>
<keyword evidence="2" id="KW-0812">Transmembrane</keyword>
<dbReference type="PANTHER" id="PTHR13802:SF60">
    <property type="entry name" value="PROTEIN CBG06057"/>
    <property type="match status" value="1"/>
</dbReference>
<dbReference type="PANTHER" id="PTHR13802">
    <property type="entry name" value="MUCIN 4-RELATED"/>
    <property type="match status" value="1"/>
</dbReference>
<sequence>MSAFWFQIKPIQQFRDVRFSNPDAFTEYEGNLVRYGDEFGDRYISDNQRRNGLNIRLHNFFPFYGGRYNYTMISTNGYISFASFSDDSSTLQLGLDVDWPTQSDPALIAPYLCKQRIQSGQGVDSRVFYRVETRRGPVQPDLLSGRPPCLGKPAHFRCDDQSEQFLDALERALQQGVAGGSTFRAEAALGLLSYTMINYYKLGYDAADIHGNSRTGRLGNKARLCIFWAIFNGGNHTGSVQVDLLEITKQQPSSLASRSSVPHIVRGRYFHRVDDIVRPAGCSNKTVPLLIYPNIVTMLGQTKVDVNGMCLNPAVTYVLMIEQRQMAKCEILNPSIARCTLPKILDWGTKTVYFQPQSGLSNDEKAYVGFIYFVPPTLDPMRLDIGDIHSWYPRNFTVPRTFGTGETVNYFDDAIYRVTLGLYVVGYKEAQDDNLRKFVPHHRVLARLATYQNRVDETLRWNPIIESYNLDRVDEWYLSPYEMRHDLFSYREFHRQIITRKFRFGYLKLTPIVPTDGIMSSPISLHWLWTLPTDSEFTGSKQDVHEKLTFVKEKASEMCHEWFNEDGALSNFIRETETNASCPCKEEQAKMDVGRFMPHPRCSTVKCIGLVSSSCLFRDVSCTETLGSMNCYMSAQNVRGTTYRLNYFSNLAQKFSSYTTHYGQTCCYDAQGFLMQSTYQPVVKIDESTPYSPGVPMRAFELGSAPFQGMFEVPGLSTFHHDIMPYYLCCKFADFRCQLFYWRRPSSACQAYEPPVSGSILGAGLVSTLNNRNFVFNEPGIFKLLHAHKTSSTPEVQIQVRMERFPDRSVDFGSLEISQRDLVQPTNATVVTGVVLSSDATDRVHVVLRKDTFRQRYKTSIIVGNVIRYFDSMHIQRFRGVTVYVNNVEKGQSEIYVVLDEAQIGVRIRESYAIDIDRKFNYMESLGLLDLQISIPPQYKVFSIGALPRAADTPRVEGLINPFPNEPFQQQSALRWSSVNDPSIRAELMKYKTFGRIFEVGMTTQFCSRNQSFYEKRKASNNNFLLDKIKGEMELMNVNLQADDVSDLFASRSDRENLFQRNMCLGDPDYEYPEERQQYLRCPADLGSLESDCANDVACLYDAVMLQQNTSIFWIVFLLLERIVEYKTLFHVPQKEVKNNSCGAMNIEYPEYLIKGPSSGEPAYLEGDKLSFSCFQTHVMKGDAEFQCMCHCAFLSPHRNRN</sequence>
<keyword evidence="4" id="KW-0472">Membrane</keyword>
<dbReference type="Pfam" id="PF24678">
    <property type="entry name" value="DUF7658"/>
    <property type="match status" value="1"/>
</dbReference>
<gene>
    <name evidence="6" type="ORF">ACOC_LOCUS1118</name>
</gene>
<dbReference type="GO" id="GO:0016020">
    <property type="term" value="C:membrane"/>
    <property type="evidence" value="ECO:0007669"/>
    <property type="project" value="UniProtKB-SubCell"/>
</dbReference>
<dbReference type="Pfam" id="PF24469">
    <property type="entry name" value="F54D1_6_C"/>
    <property type="match status" value="1"/>
</dbReference>
<reference evidence="8" key="1">
    <citation type="submission" date="2016-04" db="UniProtKB">
        <authorList>
            <consortium name="WormBaseParasite"/>
        </authorList>
    </citation>
    <scope>IDENTIFICATION</scope>
</reference>
<evidence type="ECO:0000313" key="6">
    <source>
        <dbReference type="EMBL" id="VDM52703.1"/>
    </source>
</evidence>
<protein>
    <submittedName>
        <fullName evidence="8">AMOP domain-containing protein</fullName>
    </submittedName>
</protein>
<dbReference type="Pfam" id="PF24464">
    <property type="entry name" value="Ig_F54D1_6_2"/>
    <property type="match status" value="1"/>
</dbReference>
<proteinExistence type="predicted"/>
<dbReference type="InterPro" id="IPR057018">
    <property type="entry name" value="F54D1_6-like_Ig-like"/>
</dbReference>
<evidence type="ECO:0000313" key="7">
    <source>
        <dbReference type="Proteomes" id="UP000267027"/>
    </source>
</evidence>
<dbReference type="EMBL" id="UYYA01000149">
    <property type="protein sequence ID" value="VDM52703.1"/>
    <property type="molecule type" value="Genomic_DNA"/>
</dbReference>
<dbReference type="Proteomes" id="UP000267027">
    <property type="component" value="Unassembled WGS sequence"/>
</dbReference>
<evidence type="ECO:0000313" key="8">
    <source>
        <dbReference type="WBParaSite" id="ACOC_0000111701-mRNA-1"/>
    </source>
</evidence>
<dbReference type="OrthoDB" id="9972657at2759"/>
<dbReference type="Pfam" id="PF03782">
    <property type="entry name" value="AMOP"/>
    <property type="match status" value="1"/>
</dbReference>
<dbReference type="InterPro" id="IPR051495">
    <property type="entry name" value="Epithelial_Barrier/Signaling"/>
</dbReference>
<dbReference type="InterPro" id="IPR056075">
    <property type="entry name" value="DUF7658"/>
</dbReference>
<dbReference type="WBParaSite" id="ACOC_0000111701-mRNA-1">
    <property type="protein sequence ID" value="ACOC_0000111701-mRNA-1"/>
    <property type="gene ID" value="ACOC_0000111701"/>
</dbReference>
<dbReference type="InterPro" id="IPR005533">
    <property type="entry name" value="AMOP_dom"/>
</dbReference>
<dbReference type="PROSITE" id="PS50856">
    <property type="entry name" value="AMOP"/>
    <property type="match status" value="1"/>
</dbReference>
<comment type="subcellular location">
    <subcellularLocation>
        <location evidence="1">Membrane</location>
    </subcellularLocation>
</comment>
<evidence type="ECO:0000256" key="3">
    <source>
        <dbReference type="ARBA" id="ARBA00022989"/>
    </source>
</evidence>
<keyword evidence="7" id="KW-1185">Reference proteome</keyword>
<evidence type="ECO:0000259" key="5">
    <source>
        <dbReference type="PROSITE" id="PS50856"/>
    </source>
</evidence>